<gene>
    <name evidence="15" type="ORF">GWI33_009843</name>
</gene>
<dbReference type="GO" id="GO:0005524">
    <property type="term" value="F:ATP binding"/>
    <property type="evidence" value="ECO:0007669"/>
    <property type="project" value="UniProtKB-KW"/>
</dbReference>
<dbReference type="SUPFAM" id="SSF52540">
    <property type="entry name" value="P-loop containing nucleoside triphosphate hydrolases"/>
    <property type="match status" value="1"/>
</dbReference>
<comment type="similarity">
    <text evidence="2">Belongs to the dynein heavy chain family.</text>
</comment>
<dbReference type="Gene3D" id="3.40.50.300">
    <property type="entry name" value="P-loop containing nucleotide triphosphate hydrolases"/>
    <property type="match status" value="1"/>
</dbReference>
<keyword evidence="10" id="KW-0505">Motor protein</keyword>
<name>A0A834I912_RHYFE</name>
<comment type="subcellular location">
    <subcellularLocation>
        <location evidence="1">Cytoplasm</location>
        <location evidence="1">Cytoskeleton</location>
        <location evidence="1">Cilium axoneme</location>
    </subcellularLocation>
</comment>
<feature type="chain" id="PRO_5032515868" description="Dynein heavy chain AAA module D4 domain-containing protein" evidence="13">
    <location>
        <begin position="26"/>
        <end position="208"/>
    </location>
</feature>
<dbReference type="GO" id="GO:0005930">
    <property type="term" value="C:axoneme"/>
    <property type="evidence" value="ECO:0007669"/>
    <property type="project" value="UniProtKB-SubCell"/>
</dbReference>
<dbReference type="GO" id="GO:0005874">
    <property type="term" value="C:microtubule"/>
    <property type="evidence" value="ECO:0007669"/>
    <property type="project" value="UniProtKB-KW"/>
</dbReference>
<keyword evidence="5" id="KW-0547">Nucleotide-binding</keyword>
<keyword evidence="12" id="KW-0966">Cell projection</keyword>
<evidence type="ECO:0000256" key="1">
    <source>
        <dbReference type="ARBA" id="ARBA00004430"/>
    </source>
</evidence>
<dbReference type="InterPro" id="IPR026983">
    <property type="entry name" value="DHC"/>
</dbReference>
<evidence type="ECO:0000259" key="14">
    <source>
        <dbReference type="Pfam" id="PF12780"/>
    </source>
</evidence>
<dbReference type="PANTHER" id="PTHR22878:SF73">
    <property type="entry name" value="DYNEIN AXONEMAL HEAVY CHAIN 1"/>
    <property type="match status" value="1"/>
</dbReference>
<comment type="caution">
    <text evidence="15">The sequence shown here is derived from an EMBL/GenBank/DDBJ whole genome shotgun (WGS) entry which is preliminary data.</text>
</comment>
<keyword evidence="13" id="KW-0732">Signal</keyword>
<dbReference type="InterPro" id="IPR024317">
    <property type="entry name" value="Dynein_heavy_chain_D4_dom"/>
</dbReference>
<keyword evidence="9" id="KW-0969">Cilium</keyword>
<dbReference type="Pfam" id="PF12780">
    <property type="entry name" value="AAA_8"/>
    <property type="match status" value="1"/>
</dbReference>
<evidence type="ECO:0000313" key="15">
    <source>
        <dbReference type="EMBL" id="KAF7276767.1"/>
    </source>
</evidence>
<evidence type="ECO:0000256" key="10">
    <source>
        <dbReference type="ARBA" id="ARBA00023175"/>
    </source>
</evidence>
<dbReference type="EMBL" id="JAACXV010005602">
    <property type="protein sequence ID" value="KAF7276767.1"/>
    <property type="molecule type" value="Genomic_DNA"/>
</dbReference>
<evidence type="ECO:0000256" key="2">
    <source>
        <dbReference type="ARBA" id="ARBA00008887"/>
    </source>
</evidence>
<feature type="non-terminal residue" evidence="15">
    <location>
        <position position="1"/>
    </location>
</feature>
<evidence type="ECO:0000256" key="4">
    <source>
        <dbReference type="ARBA" id="ARBA00022701"/>
    </source>
</evidence>
<keyword evidence="16" id="KW-1185">Reference proteome</keyword>
<evidence type="ECO:0000313" key="16">
    <source>
        <dbReference type="Proteomes" id="UP000625711"/>
    </source>
</evidence>
<evidence type="ECO:0000256" key="7">
    <source>
        <dbReference type="ARBA" id="ARBA00023017"/>
    </source>
</evidence>
<protein>
    <recommendedName>
        <fullName evidence="14">Dynein heavy chain AAA module D4 domain-containing protein</fullName>
    </recommendedName>
</protein>
<evidence type="ECO:0000256" key="5">
    <source>
        <dbReference type="ARBA" id="ARBA00022741"/>
    </source>
</evidence>
<evidence type="ECO:0000256" key="11">
    <source>
        <dbReference type="ARBA" id="ARBA00023212"/>
    </source>
</evidence>
<evidence type="ECO:0000256" key="3">
    <source>
        <dbReference type="ARBA" id="ARBA00022490"/>
    </source>
</evidence>
<organism evidence="15 16">
    <name type="scientific">Rhynchophorus ferrugineus</name>
    <name type="common">Red palm weevil</name>
    <name type="synonym">Curculio ferrugineus</name>
    <dbReference type="NCBI Taxonomy" id="354439"/>
    <lineage>
        <taxon>Eukaryota</taxon>
        <taxon>Metazoa</taxon>
        <taxon>Ecdysozoa</taxon>
        <taxon>Arthropoda</taxon>
        <taxon>Hexapoda</taxon>
        <taxon>Insecta</taxon>
        <taxon>Pterygota</taxon>
        <taxon>Neoptera</taxon>
        <taxon>Endopterygota</taxon>
        <taxon>Coleoptera</taxon>
        <taxon>Polyphaga</taxon>
        <taxon>Cucujiformia</taxon>
        <taxon>Curculionidae</taxon>
        <taxon>Dryophthorinae</taxon>
        <taxon>Rhynchophorus</taxon>
    </lineage>
</organism>
<feature type="signal peptide" evidence="13">
    <location>
        <begin position="1"/>
        <end position="25"/>
    </location>
</feature>
<feature type="domain" description="Dynein heavy chain AAA module D4" evidence="14">
    <location>
        <begin position="45"/>
        <end position="208"/>
    </location>
</feature>
<evidence type="ECO:0000256" key="13">
    <source>
        <dbReference type="SAM" id="SignalP"/>
    </source>
</evidence>
<proteinExistence type="inferred from homology"/>
<dbReference type="PANTHER" id="PTHR22878">
    <property type="entry name" value="DYNEIN HEAVY CHAIN 6, AXONEMAL-LIKE-RELATED"/>
    <property type="match status" value="1"/>
</dbReference>
<evidence type="ECO:0000256" key="6">
    <source>
        <dbReference type="ARBA" id="ARBA00022840"/>
    </source>
</evidence>
<reference evidence="15" key="1">
    <citation type="submission" date="2020-08" db="EMBL/GenBank/DDBJ databases">
        <title>Genome sequencing and assembly of the red palm weevil Rhynchophorus ferrugineus.</title>
        <authorList>
            <person name="Dias G.B."/>
            <person name="Bergman C.M."/>
            <person name="Manee M."/>
        </authorList>
    </citation>
    <scope>NUCLEOTIDE SEQUENCE</scope>
    <source>
        <strain evidence="15">AA-2017</strain>
        <tissue evidence="15">Whole larva</tissue>
    </source>
</reference>
<dbReference type="OrthoDB" id="424310at2759"/>
<keyword evidence="6" id="KW-0067">ATP-binding</keyword>
<keyword evidence="4" id="KW-0493">Microtubule</keyword>
<keyword evidence="7" id="KW-0243">Dynein</keyword>
<dbReference type="Proteomes" id="UP000625711">
    <property type="component" value="Unassembled WGS sequence"/>
</dbReference>
<keyword evidence="8" id="KW-0175">Coiled coil</keyword>
<evidence type="ECO:0000256" key="12">
    <source>
        <dbReference type="ARBA" id="ARBA00023273"/>
    </source>
</evidence>
<dbReference type="GO" id="GO:0007018">
    <property type="term" value="P:microtubule-based movement"/>
    <property type="evidence" value="ECO:0007669"/>
    <property type="project" value="InterPro"/>
</dbReference>
<accession>A0A834I912</accession>
<evidence type="ECO:0000256" key="9">
    <source>
        <dbReference type="ARBA" id="ARBA00023069"/>
    </source>
</evidence>
<dbReference type="GO" id="GO:0051959">
    <property type="term" value="F:dynein light intermediate chain binding"/>
    <property type="evidence" value="ECO:0007669"/>
    <property type="project" value="InterPro"/>
</dbReference>
<dbReference type="GO" id="GO:0045505">
    <property type="term" value="F:dynein intermediate chain binding"/>
    <property type="evidence" value="ECO:0007669"/>
    <property type="project" value="InterPro"/>
</dbReference>
<sequence length="208" mass="23998">MLGTFLTAHPFPILYLFFCYQLYWSTVPSTSISNNYFTFQLNIYCSQGRQSLTRLSSFISEYTCFQIELTKSYAAYDWREDIKKLMLGAGLQKRETAFLFSDTQIKSESFLEDLNNILNSGDVPNIYQPDELDKIYQGMKGTVQELGLSATKSILFSVYQKQVRSNLHTVITMSPIGEVFRARLRQFPALVNCCTIDWFCPWPDTALQ</sequence>
<keyword evidence="11" id="KW-0206">Cytoskeleton</keyword>
<dbReference type="GO" id="GO:0030286">
    <property type="term" value="C:dynein complex"/>
    <property type="evidence" value="ECO:0007669"/>
    <property type="project" value="UniProtKB-KW"/>
</dbReference>
<keyword evidence="3" id="KW-0963">Cytoplasm</keyword>
<dbReference type="FunFam" id="3.40.50.300:FF:002141">
    <property type="entry name" value="Dynein heavy chain"/>
    <property type="match status" value="1"/>
</dbReference>
<dbReference type="InterPro" id="IPR027417">
    <property type="entry name" value="P-loop_NTPase"/>
</dbReference>
<dbReference type="AlphaFoldDB" id="A0A834I912"/>
<evidence type="ECO:0000256" key="8">
    <source>
        <dbReference type="ARBA" id="ARBA00023054"/>
    </source>
</evidence>